<keyword evidence="3" id="KW-1185">Reference proteome</keyword>
<dbReference type="Proteomes" id="UP000290637">
    <property type="component" value="Chromosome"/>
</dbReference>
<dbReference type="InterPro" id="IPR036291">
    <property type="entry name" value="NAD(P)-bd_dom_sf"/>
</dbReference>
<dbReference type="Gene3D" id="3.40.50.720">
    <property type="entry name" value="NAD(P)-binding Rossmann-like Domain"/>
    <property type="match status" value="1"/>
</dbReference>
<dbReference type="GO" id="GO:0005737">
    <property type="term" value="C:cytoplasm"/>
    <property type="evidence" value="ECO:0007669"/>
    <property type="project" value="TreeGrafter"/>
</dbReference>
<dbReference type="OrthoDB" id="9808276at2"/>
<name>A0A4P6KWV0_9BURK</name>
<dbReference type="GO" id="GO:0004029">
    <property type="term" value="F:aldehyde dehydrogenase (NAD+) activity"/>
    <property type="evidence" value="ECO:0007669"/>
    <property type="project" value="TreeGrafter"/>
</dbReference>
<dbReference type="KEGG" id="plue:EWM63_06645"/>
<organism evidence="2 3">
    <name type="scientific">Pseudoduganella lutea</name>
    <dbReference type="NCBI Taxonomy" id="321985"/>
    <lineage>
        <taxon>Bacteria</taxon>
        <taxon>Pseudomonadati</taxon>
        <taxon>Pseudomonadota</taxon>
        <taxon>Betaproteobacteria</taxon>
        <taxon>Burkholderiales</taxon>
        <taxon>Oxalobacteraceae</taxon>
        <taxon>Telluria group</taxon>
        <taxon>Pseudoduganella</taxon>
    </lineage>
</organism>
<dbReference type="InterPro" id="IPR051783">
    <property type="entry name" value="NAD(P)-dependent_oxidoreduct"/>
</dbReference>
<dbReference type="PANTHER" id="PTHR48079:SF6">
    <property type="entry name" value="NAD(P)-BINDING DOMAIN-CONTAINING PROTEIN-RELATED"/>
    <property type="match status" value="1"/>
</dbReference>
<feature type="domain" description="NAD-dependent epimerase/dehydratase" evidence="1">
    <location>
        <begin position="20"/>
        <end position="173"/>
    </location>
</feature>
<evidence type="ECO:0000313" key="2">
    <source>
        <dbReference type="EMBL" id="QBE62688.1"/>
    </source>
</evidence>
<gene>
    <name evidence="2" type="ORF">EWM63_06645</name>
</gene>
<evidence type="ECO:0000313" key="3">
    <source>
        <dbReference type="Proteomes" id="UP000290637"/>
    </source>
</evidence>
<protein>
    <submittedName>
        <fullName evidence="2">SDR family NAD(P)-dependent oxidoreductase</fullName>
    </submittedName>
</protein>
<dbReference type="PANTHER" id="PTHR48079">
    <property type="entry name" value="PROTEIN YEEZ"/>
    <property type="match status" value="1"/>
</dbReference>
<dbReference type="Pfam" id="PF01370">
    <property type="entry name" value="Epimerase"/>
    <property type="match status" value="1"/>
</dbReference>
<dbReference type="SUPFAM" id="SSF51735">
    <property type="entry name" value="NAD(P)-binding Rossmann-fold domains"/>
    <property type="match status" value="1"/>
</dbReference>
<dbReference type="EMBL" id="CP035913">
    <property type="protein sequence ID" value="QBE62688.1"/>
    <property type="molecule type" value="Genomic_DNA"/>
</dbReference>
<sequence length="303" mass="33171">MKTSSKQKSGRTLGKPRLLILGCGDVGMRLLPLLCARYRVFAVTRDTADVGVLRAAGAVPVLADLDQPGTLRRLAGLAHTVIHLAPPPGTGERDTRTRNVTAILPEAAKVVYVSTTGVYGDLAGRLVDETQPVAPRNIRARRRVDAERQLRGWARRAHGHLAILRVPGIYAADRLPLERLRQGTPALDPADDVYTNHIHADDLAALLRAALYRGRPQRVYHAVDDSAMRMAEYFDAVADAVGLPHPPRLPRAQLAQVVSPTLLSFMSESRRLANGRAKRELGIRLRYPTVADGLQNITAIRQD</sequence>
<accession>A0A4P6KWV0</accession>
<evidence type="ECO:0000259" key="1">
    <source>
        <dbReference type="Pfam" id="PF01370"/>
    </source>
</evidence>
<dbReference type="InterPro" id="IPR001509">
    <property type="entry name" value="Epimerase_deHydtase"/>
</dbReference>
<reference evidence="2 3" key="1">
    <citation type="submission" date="2019-02" db="EMBL/GenBank/DDBJ databases">
        <title>Draft Genome Sequences of Six Type Strains of the Genus Massilia.</title>
        <authorList>
            <person name="Miess H."/>
            <person name="Frediansyhah A."/>
            <person name="Gross H."/>
        </authorList>
    </citation>
    <scope>NUCLEOTIDE SEQUENCE [LARGE SCALE GENOMIC DNA]</scope>
    <source>
        <strain evidence="2 3">DSM 17473</strain>
    </source>
</reference>
<dbReference type="AlphaFoldDB" id="A0A4P6KWV0"/>
<proteinExistence type="predicted"/>